<evidence type="ECO:0000259" key="2">
    <source>
        <dbReference type="Pfam" id="PF12254"/>
    </source>
</evidence>
<comment type="caution">
    <text evidence="3">The sequence shown here is derived from an EMBL/GenBank/DDBJ whole genome shotgun (WGS) entry which is preliminary data.</text>
</comment>
<sequence>MDDHRPRKSRRQTKAEARRALRDRRHGLSSYDSDDGSDGGGAGAGRGGQLASLDLEEEDAFETMDEGTYRRHVAERMEREDFVVDD</sequence>
<feature type="non-terminal residue" evidence="3">
    <location>
        <position position="86"/>
    </location>
</feature>
<dbReference type="Proteomes" id="UP000266841">
    <property type="component" value="Unassembled WGS sequence"/>
</dbReference>
<dbReference type="AlphaFoldDB" id="K0TQS7"/>
<feature type="compositionally biased region" description="Basic residues" evidence="1">
    <location>
        <begin position="1"/>
        <end position="12"/>
    </location>
</feature>
<feature type="domain" description="DNA polymerase alpha catalytic subunit N-terminal" evidence="2">
    <location>
        <begin position="52"/>
        <end position="86"/>
    </location>
</feature>
<evidence type="ECO:0000256" key="1">
    <source>
        <dbReference type="SAM" id="MobiDB-lite"/>
    </source>
</evidence>
<accession>K0TQS7</accession>
<evidence type="ECO:0000313" key="3">
    <source>
        <dbReference type="EMBL" id="EJK76567.1"/>
    </source>
</evidence>
<gene>
    <name evidence="3" type="ORF">THAOC_01665</name>
</gene>
<organism evidence="3 4">
    <name type="scientific">Thalassiosira oceanica</name>
    <name type="common">Marine diatom</name>
    <dbReference type="NCBI Taxonomy" id="159749"/>
    <lineage>
        <taxon>Eukaryota</taxon>
        <taxon>Sar</taxon>
        <taxon>Stramenopiles</taxon>
        <taxon>Ochrophyta</taxon>
        <taxon>Bacillariophyta</taxon>
        <taxon>Coscinodiscophyceae</taxon>
        <taxon>Thalassiosirophycidae</taxon>
        <taxon>Thalassiosirales</taxon>
        <taxon>Thalassiosiraceae</taxon>
        <taxon>Thalassiosira</taxon>
    </lineage>
</organism>
<keyword evidence="4" id="KW-1185">Reference proteome</keyword>
<protein>
    <recommendedName>
        <fullName evidence="2">DNA polymerase alpha catalytic subunit N-terminal domain-containing protein</fullName>
    </recommendedName>
</protein>
<feature type="compositionally biased region" description="Gly residues" evidence="1">
    <location>
        <begin position="38"/>
        <end position="48"/>
    </location>
</feature>
<reference evidence="3 4" key="1">
    <citation type="journal article" date="2012" name="Genome Biol.">
        <title>Genome and low-iron response of an oceanic diatom adapted to chronic iron limitation.</title>
        <authorList>
            <person name="Lommer M."/>
            <person name="Specht M."/>
            <person name="Roy A.S."/>
            <person name="Kraemer L."/>
            <person name="Andreson R."/>
            <person name="Gutowska M.A."/>
            <person name="Wolf J."/>
            <person name="Bergner S.V."/>
            <person name="Schilhabel M.B."/>
            <person name="Klostermeier U.C."/>
            <person name="Beiko R.G."/>
            <person name="Rosenstiel P."/>
            <person name="Hippler M."/>
            <person name="Laroche J."/>
        </authorList>
    </citation>
    <scope>NUCLEOTIDE SEQUENCE [LARGE SCALE GENOMIC DNA]</scope>
    <source>
        <strain evidence="3 4">CCMP1005</strain>
    </source>
</reference>
<feature type="compositionally biased region" description="Acidic residues" evidence="1">
    <location>
        <begin position="54"/>
        <end position="65"/>
    </location>
</feature>
<evidence type="ECO:0000313" key="4">
    <source>
        <dbReference type="Proteomes" id="UP000266841"/>
    </source>
</evidence>
<name>K0TQS7_THAOC</name>
<dbReference type="Pfam" id="PF12254">
    <property type="entry name" value="DNA_pol_alpha_N"/>
    <property type="match status" value="1"/>
</dbReference>
<feature type="region of interest" description="Disordered" evidence="1">
    <location>
        <begin position="1"/>
        <end position="67"/>
    </location>
</feature>
<dbReference type="EMBL" id="AGNL01001998">
    <property type="protein sequence ID" value="EJK76567.1"/>
    <property type="molecule type" value="Genomic_DNA"/>
</dbReference>
<dbReference type="InterPro" id="IPR024647">
    <property type="entry name" value="DNA_pol_a_cat_su_N"/>
</dbReference>
<proteinExistence type="predicted"/>